<keyword evidence="1 4" id="KW-0808">Transferase</keyword>
<dbReference type="CDD" id="cd02440">
    <property type="entry name" value="AdoMet_MTases"/>
    <property type="match status" value="1"/>
</dbReference>
<dbReference type="InterPro" id="IPR041698">
    <property type="entry name" value="Methyltransf_25"/>
</dbReference>
<evidence type="ECO:0000256" key="1">
    <source>
        <dbReference type="ARBA" id="ARBA00022679"/>
    </source>
</evidence>
<dbReference type="Gene3D" id="3.40.50.150">
    <property type="entry name" value="Vaccinia Virus protein VP39"/>
    <property type="match status" value="1"/>
</dbReference>
<dbReference type="AlphaFoldDB" id="A0A7Y2E9N5"/>
<dbReference type="GO" id="GO:0032259">
    <property type="term" value="P:methylation"/>
    <property type="evidence" value="ECO:0007669"/>
    <property type="project" value="UniProtKB-KW"/>
</dbReference>
<feature type="domain" description="Methyltransferase" evidence="3">
    <location>
        <begin position="74"/>
        <end position="168"/>
    </location>
</feature>
<accession>A0A7Y2E9N5</accession>
<keyword evidence="4" id="KW-0489">Methyltransferase</keyword>
<reference evidence="4 5" key="1">
    <citation type="submission" date="2020-03" db="EMBL/GenBank/DDBJ databases">
        <title>Metabolic flexibility allows generalist bacteria to become dominant in a frequently disturbed ecosystem.</title>
        <authorList>
            <person name="Chen Y.-J."/>
            <person name="Leung P.M."/>
            <person name="Bay S.K."/>
            <person name="Hugenholtz P."/>
            <person name="Kessler A.J."/>
            <person name="Shelley G."/>
            <person name="Waite D.W."/>
            <person name="Cook P.L."/>
            <person name="Greening C."/>
        </authorList>
    </citation>
    <scope>NUCLEOTIDE SEQUENCE [LARGE SCALE GENOMIC DNA]</scope>
    <source>
        <strain evidence="4">SS_bin_28</strain>
    </source>
</reference>
<dbReference type="GO" id="GO:0008168">
    <property type="term" value="F:methyltransferase activity"/>
    <property type="evidence" value="ECO:0007669"/>
    <property type="project" value="UniProtKB-KW"/>
</dbReference>
<evidence type="ECO:0000313" key="4">
    <source>
        <dbReference type="EMBL" id="NNF07135.1"/>
    </source>
</evidence>
<protein>
    <submittedName>
        <fullName evidence="4">Methyltransferase domain-containing protein</fullName>
    </submittedName>
</protein>
<gene>
    <name evidence="4" type="ORF">HKN21_10275</name>
</gene>
<keyword evidence="2" id="KW-0732">Signal</keyword>
<dbReference type="Pfam" id="PF13649">
    <property type="entry name" value="Methyltransf_25"/>
    <property type="match status" value="1"/>
</dbReference>
<evidence type="ECO:0000259" key="3">
    <source>
        <dbReference type="Pfam" id="PF13649"/>
    </source>
</evidence>
<dbReference type="Proteomes" id="UP000547674">
    <property type="component" value="Unassembled WGS sequence"/>
</dbReference>
<organism evidence="4 5">
    <name type="scientific">Eiseniibacteriota bacterium</name>
    <dbReference type="NCBI Taxonomy" id="2212470"/>
    <lineage>
        <taxon>Bacteria</taxon>
        <taxon>Candidatus Eiseniibacteriota</taxon>
    </lineage>
</organism>
<dbReference type="EMBL" id="JABDJR010000411">
    <property type="protein sequence ID" value="NNF07135.1"/>
    <property type="molecule type" value="Genomic_DNA"/>
</dbReference>
<feature type="chain" id="PRO_5030948332" evidence="2">
    <location>
        <begin position="21"/>
        <end position="222"/>
    </location>
</feature>
<proteinExistence type="predicted"/>
<dbReference type="PANTHER" id="PTHR43861">
    <property type="entry name" value="TRANS-ACONITATE 2-METHYLTRANSFERASE-RELATED"/>
    <property type="match status" value="1"/>
</dbReference>
<dbReference type="InterPro" id="IPR029063">
    <property type="entry name" value="SAM-dependent_MTases_sf"/>
</dbReference>
<evidence type="ECO:0000256" key="2">
    <source>
        <dbReference type="SAM" id="SignalP"/>
    </source>
</evidence>
<evidence type="ECO:0000313" key="5">
    <source>
        <dbReference type="Proteomes" id="UP000547674"/>
    </source>
</evidence>
<feature type="signal peptide" evidence="2">
    <location>
        <begin position="1"/>
        <end position="20"/>
    </location>
</feature>
<name>A0A7Y2E9N5_UNCEI</name>
<sequence length="222" mass="25442">MRNLWLLLLLAGFLVPSAHAQHHHEHQHSDDATIDHRFEKAEDWAKRFEDPERDAWQLPDQIVEQLCSRADLKIADIGSATGYFPVRFAKACPEGQVFGSDIEPDMVFYLNDRARKEGLENLVSVLAAPENPHLPTQVDLVFICNTYHHINGRRDYFRRLQSQLLPGGKVAIVDFRVDSKRGPPHKLARESVIEEMAAAGYGVTEQHEFLPDQYFLVFEVEE</sequence>
<comment type="caution">
    <text evidence="4">The sequence shown here is derived from an EMBL/GenBank/DDBJ whole genome shotgun (WGS) entry which is preliminary data.</text>
</comment>
<dbReference type="SUPFAM" id="SSF53335">
    <property type="entry name" value="S-adenosyl-L-methionine-dependent methyltransferases"/>
    <property type="match status" value="1"/>
</dbReference>